<organism evidence="1 2">
    <name type="scientific">Seiridium cardinale</name>
    <dbReference type="NCBI Taxonomy" id="138064"/>
    <lineage>
        <taxon>Eukaryota</taxon>
        <taxon>Fungi</taxon>
        <taxon>Dikarya</taxon>
        <taxon>Ascomycota</taxon>
        <taxon>Pezizomycotina</taxon>
        <taxon>Sordariomycetes</taxon>
        <taxon>Xylariomycetidae</taxon>
        <taxon>Amphisphaeriales</taxon>
        <taxon>Sporocadaceae</taxon>
        <taxon>Seiridium</taxon>
    </lineage>
</organism>
<protein>
    <submittedName>
        <fullName evidence="1">NAD(P)-binding domain-containing protein</fullName>
    </submittedName>
</protein>
<dbReference type="Gene3D" id="3.40.50.720">
    <property type="entry name" value="NAD(P)-binding Rossmann-like Domain"/>
    <property type="match status" value="1"/>
</dbReference>
<accession>A0ABR2XXV3</accession>
<proteinExistence type="predicted"/>
<evidence type="ECO:0000313" key="1">
    <source>
        <dbReference type="EMBL" id="KAK9778639.1"/>
    </source>
</evidence>
<gene>
    <name evidence="1" type="ORF">SCAR479_04661</name>
</gene>
<sequence length="195" mass="21057">MELLVVNEHCADSGVISDEELADEFADEFEVESKAVTPATIMKAVKTIQNCVLHMLGPLSSRADYLESKAKLTKCKSSSRGHKWGVTDGMDLERVASEISDPHITVGSERGPEQYRGQCSSQSVELSTKPIVQSIEDATTSKFVYRLTNVQPKVVVWAAGAGGPGGDERTVTVDHGGAIKMMDACAEAEVKRFLP</sequence>
<reference evidence="1 2" key="1">
    <citation type="submission" date="2024-02" db="EMBL/GenBank/DDBJ databases">
        <title>First draft genome assembly of two strains of Seiridium cardinale.</title>
        <authorList>
            <person name="Emiliani G."/>
            <person name="Scali E."/>
        </authorList>
    </citation>
    <scope>NUCLEOTIDE SEQUENCE [LARGE SCALE GENOMIC DNA]</scope>
    <source>
        <strain evidence="1 2">BM-138-000479</strain>
    </source>
</reference>
<keyword evidence="2" id="KW-1185">Reference proteome</keyword>
<comment type="caution">
    <text evidence="1">The sequence shown here is derived from an EMBL/GenBank/DDBJ whole genome shotgun (WGS) entry which is preliminary data.</text>
</comment>
<dbReference type="Proteomes" id="UP001465668">
    <property type="component" value="Unassembled WGS sequence"/>
</dbReference>
<name>A0ABR2XXV3_9PEZI</name>
<evidence type="ECO:0000313" key="2">
    <source>
        <dbReference type="Proteomes" id="UP001465668"/>
    </source>
</evidence>
<dbReference type="EMBL" id="JARVKM010000015">
    <property type="protein sequence ID" value="KAK9778639.1"/>
    <property type="molecule type" value="Genomic_DNA"/>
</dbReference>